<sequence>MFFQTYPWLASFHESKDILFDFTNTRYINSAGIALLIRYVREARQKEYFCYAVGVSSHYQKIFRIVGLSSYIENFPDAFSFFERMRLRRSYSNER</sequence>
<protein>
    <submittedName>
        <fullName evidence="2">STAS domain-containing protein</fullName>
    </submittedName>
</protein>
<reference evidence="2" key="1">
    <citation type="submission" date="2021-12" db="EMBL/GenBank/DDBJ databases">
        <title>Alicyclobacillaceae gen. nov., sp. nov., isolated from chalcocite enrichment system.</title>
        <authorList>
            <person name="Jiang Z."/>
        </authorList>
    </citation>
    <scope>NUCLEOTIDE SEQUENCE</scope>
    <source>
        <strain evidence="2">MYW30-H2</strain>
    </source>
</reference>
<dbReference type="Proteomes" id="UP000830167">
    <property type="component" value="Chromosome"/>
</dbReference>
<keyword evidence="3" id="KW-1185">Reference proteome</keyword>
<organism evidence="2 3">
    <name type="scientific">Fodinisporobacter ferrooxydans</name>
    <dbReference type="NCBI Taxonomy" id="2901836"/>
    <lineage>
        <taxon>Bacteria</taxon>
        <taxon>Bacillati</taxon>
        <taxon>Bacillota</taxon>
        <taxon>Bacilli</taxon>
        <taxon>Bacillales</taxon>
        <taxon>Alicyclobacillaceae</taxon>
        <taxon>Fodinisporobacter</taxon>
    </lineage>
</organism>
<gene>
    <name evidence="2" type="ORF">LSG31_10680</name>
</gene>
<evidence type="ECO:0000313" key="2">
    <source>
        <dbReference type="EMBL" id="UOF92572.1"/>
    </source>
</evidence>
<dbReference type="Pfam" id="PF01740">
    <property type="entry name" value="STAS"/>
    <property type="match status" value="1"/>
</dbReference>
<dbReference type="EMBL" id="CP089291">
    <property type="protein sequence ID" value="UOF92572.1"/>
    <property type="molecule type" value="Genomic_DNA"/>
</dbReference>
<dbReference type="CDD" id="cd07043">
    <property type="entry name" value="STAS_anti-anti-sigma_factors"/>
    <property type="match status" value="1"/>
</dbReference>
<dbReference type="PANTHER" id="PTHR33495">
    <property type="entry name" value="ANTI-SIGMA FACTOR ANTAGONIST TM_1081-RELATED-RELATED"/>
    <property type="match status" value="1"/>
</dbReference>
<dbReference type="SUPFAM" id="SSF52091">
    <property type="entry name" value="SpoIIaa-like"/>
    <property type="match status" value="1"/>
</dbReference>
<name>A0ABY4CT19_9BACL</name>
<accession>A0ABY4CT19</accession>
<dbReference type="RefSeq" id="WP_347439240.1">
    <property type="nucleotide sequence ID" value="NZ_CP089291.1"/>
</dbReference>
<feature type="domain" description="STAS" evidence="1">
    <location>
        <begin position="1"/>
        <end position="76"/>
    </location>
</feature>
<proteinExistence type="predicted"/>
<evidence type="ECO:0000259" key="1">
    <source>
        <dbReference type="PROSITE" id="PS50801"/>
    </source>
</evidence>
<dbReference type="PROSITE" id="PS50801">
    <property type="entry name" value="STAS"/>
    <property type="match status" value="1"/>
</dbReference>
<evidence type="ECO:0000313" key="3">
    <source>
        <dbReference type="Proteomes" id="UP000830167"/>
    </source>
</evidence>
<dbReference type="Gene3D" id="3.30.750.24">
    <property type="entry name" value="STAS domain"/>
    <property type="match status" value="1"/>
</dbReference>
<dbReference type="InterPro" id="IPR002645">
    <property type="entry name" value="STAS_dom"/>
</dbReference>
<dbReference type="InterPro" id="IPR036513">
    <property type="entry name" value="STAS_dom_sf"/>
</dbReference>